<dbReference type="KEGG" id="pif:PITG_05004"/>
<keyword evidence="5" id="KW-1185">Reference proteome</keyword>
<evidence type="ECO:0000259" key="3">
    <source>
        <dbReference type="PROSITE" id="PS51767"/>
    </source>
</evidence>
<dbReference type="GeneID" id="9479148"/>
<organism evidence="4 5">
    <name type="scientific">Phytophthora infestans (strain T30-4)</name>
    <name type="common">Potato late blight agent</name>
    <dbReference type="NCBI Taxonomy" id="403677"/>
    <lineage>
        <taxon>Eukaryota</taxon>
        <taxon>Sar</taxon>
        <taxon>Stramenopiles</taxon>
        <taxon>Oomycota</taxon>
        <taxon>Peronosporomycetes</taxon>
        <taxon>Peronosporales</taxon>
        <taxon>Peronosporaceae</taxon>
        <taxon>Phytophthora</taxon>
    </lineage>
</organism>
<evidence type="ECO:0000256" key="1">
    <source>
        <dbReference type="ARBA" id="ARBA00007447"/>
    </source>
</evidence>
<dbReference type="Proteomes" id="UP000006643">
    <property type="component" value="Unassembled WGS sequence"/>
</dbReference>
<reference evidence="5" key="1">
    <citation type="journal article" date="2009" name="Nature">
        <title>Genome sequence and analysis of the Irish potato famine pathogen Phytophthora infestans.</title>
        <authorList>
            <consortium name="The Broad Institute Genome Sequencing Platform"/>
            <person name="Haas B.J."/>
            <person name="Kamoun S."/>
            <person name="Zody M.C."/>
            <person name="Jiang R.H."/>
            <person name="Handsaker R.E."/>
            <person name="Cano L.M."/>
            <person name="Grabherr M."/>
            <person name="Kodira C.D."/>
            <person name="Raffaele S."/>
            <person name="Torto-Alalibo T."/>
            <person name="Bozkurt T.O."/>
            <person name="Ah-Fong A.M."/>
            <person name="Alvarado L."/>
            <person name="Anderson V.L."/>
            <person name="Armstrong M.R."/>
            <person name="Avrova A."/>
            <person name="Baxter L."/>
            <person name="Beynon J."/>
            <person name="Boevink P.C."/>
            <person name="Bollmann S.R."/>
            <person name="Bos J.I."/>
            <person name="Bulone V."/>
            <person name="Cai G."/>
            <person name="Cakir C."/>
            <person name="Carrington J.C."/>
            <person name="Chawner M."/>
            <person name="Conti L."/>
            <person name="Costanzo S."/>
            <person name="Ewan R."/>
            <person name="Fahlgren N."/>
            <person name="Fischbach M.A."/>
            <person name="Fugelstad J."/>
            <person name="Gilroy E.M."/>
            <person name="Gnerre S."/>
            <person name="Green P.J."/>
            <person name="Grenville-Briggs L.J."/>
            <person name="Griffith J."/>
            <person name="Grunwald N.J."/>
            <person name="Horn K."/>
            <person name="Horner N.R."/>
            <person name="Hu C.H."/>
            <person name="Huitema E."/>
            <person name="Jeong D.H."/>
            <person name="Jones A.M."/>
            <person name="Jones J.D."/>
            <person name="Jones R.W."/>
            <person name="Karlsson E.K."/>
            <person name="Kunjeti S.G."/>
            <person name="Lamour K."/>
            <person name="Liu Z."/>
            <person name="Ma L."/>
            <person name="Maclean D."/>
            <person name="Chibucos M.C."/>
            <person name="McDonald H."/>
            <person name="McWalters J."/>
            <person name="Meijer H.J."/>
            <person name="Morgan W."/>
            <person name="Morris P.F."/>
            <person name="Munro C.A."/>
            <person name="O'Neill K."/>
            <person name="Ospina-Giraldo M."/>
            <person name="Pinzon A."/>
            <person name="Pritchard L."/>
            <person name="Ramsahoye B."/>
            <person name="Ren Q."/>
            <person name="Restrepo S."/>
            <person name="Roy S."/>
            <person name="Sadanandom A."/>
            <person name="Savidor A."/>
            <person name="Schornack S."/>
            <person name="Schwartz D.C."/>
            <person name="Schumann U.D."/>
            <person name="Schwessinger B."/>
            <person name="Seyer L."/>
            <person name="Sharpe T."/>
            <person name="Silvar C."/>
            <person name="Song J."/>
            <person name="Studholme D.J."/>
            <person name="Sykes S."/>
            <person name="Thines M."/>
            <person name="van de Vondervoort P.J."/>
            <person name="Phuntumart V."/>
            <person name="Wawra S."/>
            <person name="Weide R."/>
            <person name="Win J."/>
            <person name="Young C."/>
            <person name="Zhou S."/>
            <person name="Fry W."/>
            <person name="Meyers B.C."/>
            <person name="van West P."/>
            <person name="Ristaino J."/>
            <person name="Govers F."/>
            <person name="Birch P.R."/>
            <person name="Whisson S.C."/>
            <person name="Judelson H.S."/>
            <person name="Nusbaum C."/>
        </authorList>
    </citation>
    <scope>NUCLEOTIDE SEQUENCE [LARGE SCALE GENOMIC DNA]</scope>
    <source>
        <strain evidence="5">T30-4</strain>
    </source>
</reference>
<dbReference type="PRINTS" id="PR00792">
    <property type="entry name" value="PEPSIN"/>
</dbReference>
<feature type="domain" description="Peptidase A1" evidence="3">
    <location>
        <begin position="72"/>
        <end position="307"/>
    </location>
</feature>
<dbReference type="PANTHER" id="PTHR47966">
    <property type="entry name" value="BETA-SITE APP-CLEAVING ENZYME, ISOFORM A-RELATED"/>
    <property type="match status" value="1"/>
</dbReference>
<dbReference type="InterPro" id="IPR021109">
    <property type="entry name" value="Peptidase_aspartic_dom_sf"/>
</dbReference>
<protein>
    <submittedName>
        <fullName evidence="4">Aspartyl protease family A01A, putative</fullName>
    </submittedName>
</protein>
<dbReference type="InterPro" id="IPR001969">
    <property type="entry name" value="Aspartic_peptidase_AS"/>
</dbReference>
<dbReference type="OrthoDB" id="2747330at2759"/>
<keyword evidence="2" id="KW-0064">Aspartyl protease</keyword>
<comment type="similarity">
    <text evidence="1 2">Belongs to the peptidase A1 family.</text>
</comment>
<evidence type="ECO:0000313" key="5">
    <source>
        <dbReference type="Proteomes" id="UP000006643"/>
    </source>
</evidence>
<dbReference type="CDD" id="cd05471">
    <property type="entry name" value="pepsin_like"/>
    <property type="match status" value="1"/>
</dbReference>
<dbReference type="PROSITE" id="PS51767">
    <property type="entry name" value="PEPTIDASE_A1"/>
    <property type="match status" value="1"/>
</dbReference>
<dbReference type="Gene3D" id="2.40.70.10">
    <property type="entry name" value="Acid Proteases"/>
    <property type="match status" value="1"/>
</dbReference>
<sequence length="307" mass="33139">MSDTVAPIWSAEVQHRKPIGSWSSWLNERYWVRQVTSWPQLPLFRFNSPEFETASQCHFIRVPLDSDDQLRFTGVVRLGTPPRSVRVIFDTGSSDTWVSSNYAADVGARSASRAFTLGYGGGIVSGLVAHTDLQLRSNPADVILLPVGFVNDHTSVLSGLDAQGVVGLGMEALAQIQSNWSLVGLLAQQSRMKPLAVSLFISSWSQAQPASLLIIGGVDPALLTANATWFSFPVVSNIQSSKTGYGFWALTLQNLSFGNESLPFGGPSRSSGIALLDSGTSVLLLPRHTFDTVIHVLSVRFATTSTS</sequence>
<dbReference type="eggNOG" id="KOG1339">
    <property type="taxonomic scope" value="Eukaryota"/>
</dbReference>
<dbReference type="SUPFAM" id="SSF50630">
    <property type="entry name" value="Acid proteases"/>
    <property type="match status" value="1"/>
</dbReference>
<gene>
    <name evidence="4" type="ORF">PITG_05004</name>
</gene>
<name>D0N2J9_PHYIT</name>
<dbReference type="InterPro" id="IPR033121">
    <property type="entry name" value="PEPTIDASE_A1"/>
</dbReference>
<dbReference type="GO" id="GO:0004190">
    <property type="term" value="F:aspartic-type endopeptidase activity"/>
    <property type="evidence" value="ECO:0007669"/>
    <property type="project" value="UniProtKB-KW"/>
</dbReference>
<dbReference type="VEuPathDB" id="FungiDB:PITG_05004"/>
<keyword evidence="2" id="KW-0378">Hydrolase</keyword>
<dbReference type="GO" id="GO:0006508">
    <property type="term" value="P:proteolysis"/>
    <property type="evidence" value="ECO:0007669"/>
    <property type="project" value="UniProtKB-KW"/>
</dbReference>
<dbReference type="PROSITE" id="PS00141">
    <property type="entry name" value="ASP_PROTEASE"/>
    <property type="match status" value="2"/>
</dbReference>
<dbReference type="AlphaFoldDB" id="D0N2J9"/>
<keyword evidence="2 4" id="KW-0645">Protease</keyword>
<dbReference type="STRING" id="403677.D0N2J9"/>
<dbReference type="RefSeq" id="XP_002905687.1">
    <property type="nucleotide sequence ID" value="XM_002905641.1"/>
</dbReference>
<dbReference type="EMBL" id="DS028123">
    <property type="protein sequence ID" value="EEY68528.1"/>
    <property type="molecule type" value="Genomic_DNA"/>
</dbReference>
<dbReference type="InterPro" id="IPR001461">
    <property type="entry name" value="Aspartic_peptidase_A1"/>
</dbReference>
<dbReference type="Pfam" id="PF00026">
    <property type="entry name" value="Asp"/>
    <property type="match status" value="1"/>
</dbReference>
<dbReference type="InParanoid" id="D0N2J9"/>
<dbReference type="PANTHER" id="PTHR47966:SF74">
    <property type="entry name" value="AGR407CP"/>
    <property type="match status" value="1"/>
</dbReference>
<evidence type="ECO:0000256" key="2">
    <source>
        <dbReference type="RuleBase" id="RU000454"/>
    </source>
</evidence>
<accession>D0N2J9</accession>
<dbReference type="InterPro" id="IPR034164">
    <property type="entry name" value="Pepsin-like_dom"/>
</dbReference>
<proteinExistence type="inferred from homology"/>
<evidence type="ECO:0000313" key="4">
    <source>
        <dbReference type="EMBL" id="EEY68528.1"/>
    </source>
</evidence>